<organism evidence="9 10">
    <name type="scientific">Fluviispira sanaruensis</name>
    <dbReference type="NCBI Taxonomy" id="2493639"/>
    <lineage>
        <taxon>Bacteria</taxon>
        <taxon>Pseudomonadati</taxon>
        <taxon>Bdellovibrionota</taxon>
        <taxon>Oligoflexia</taxon>
        <taxon>Silvanigrellales</taxon>
        <taxon>Silvanigrellaceae</taxon>
        <taxon>Fluviispira</taxon>
    </lineage>
</organism>
<dbReference type="InterPro" id="IPR035906">
    <property type="entry name" value="MetI-like_sf"/>
</dbReference>
<keyword evidence="3" id="KW-1003">Cell membrane</keyword>
<comment type="similarity">
    <text evidence="7">Belongs to the binding-protein-dependent transport system permease family.</text>
</comment>
<feature type="transmembrane region" description="Helical" evidence="7">
    <location>
        <begin position="219"/>
        <end position="239"/>
    </location>
</feature>
<evidence type="ECO:0000313" key="10">
    <source>
        <dbReference type="Proteomes" id="UP000291236"/>
    </source>
</evidence>
<evidence type="ECO:0000256" key="3">
    <source>
        <dbReference type="ARBA" id="ARBA00022475"/>
    </source>
</evidence>
<dbReference type="AlphaFoldDB" id="A0A4P2VK63"/>
<dbReference type="EMBL" id="AP019368">
    <property type="protein sequence ID" value="BBH53616.1"/>
    <property type="molecule type" value="Genomic_DNA"/>
</dbReference>
<dbReference type="InterPro" id="IPR000515">
    <property type="entry name" value="MetI-like"/>
</dbReference>
<keyword evidence="5 7" id="KW-1133">Transmembrane helix</keyword>
<evidence type="ECO:0000313" key="9">
    <source>
        <dbReference type="EMBL" id="BBH53616.1"/>
    </source>
</evidence>
<reference evidence="9 10" key="1">
    <citation type="submission" date="2018-12" db="EMBL/GenBank/DDBJ databases">
        <title>Rubrispira sanarue gen. nov., sp., nov., a member of the order Silvanigrellales, isolated from a brackish lake in Hamamatsu Japan.</title>
        <authorList>
            <person name="Maejima Y."/>
            <person name="Iino T."/>
            <person name="Muraguchi Y."/>
            <person name="Fukuda K."/>
            <person name="Nojiri H."/>
            <person name="Ohkuma M."/>
            <person name="Moriuchi R."/>
            <person name="Dohra H."/>
            <person name="Kimbara K."/>
            <person name="Shintani M."/>
        </authorList>
    </citation>
    <scope>NUCLEOTIDE SEQUENCE [LARGE SCALE GENOMIC DNA]</scope>
    <source>
        <strain evidence="9 10">RF1110005</strain>
    </source>
</reference>
<comment type="subcellular location">
    <subcellularLocation>
        <location evidence="1 7">Cell membrane</location>
        <topology evidence="1 7">Multi-pass membrane protein</topology>
    </subcellularLocation>
</comment>
<dbReference type="CDD" id="cd06261">
    <property type="entry name" value="TM_PBP2"/>
    <property type="match status" value="1"/>
</dbReference>
<dbReference type="Gene3D" id="1.10.3720.10">
    <property type="entry name" value="MetI-like"/>
    <property type="match status" value="1"/>
</dbReference>
<evidence type="ECO:0000256" key="7">
    <source>
        <dbReference type="RuleBase" id="RU363032"/>
    </source>
</evidence>
<accession>A0A4P2VK63</accession>
<keyword evidence="4 7" id="KW-0812">Transmembrane</keyword>
<evidence type="ECO:0000256" key="6">
    <source>
        <dbReference type="ARBA" id="ARBA00023136"/>
    </source>
</evidence>
<dbReference type="Proteomes" id="UP000291236">
    <property type="component" value="Chromosome"/>
</dbReference>
<dbReference type="SUPFAM" id="SSF161098">
    <property type="entry name" value="MetI-like"/>
    <property type="match status" value="1"/>
</dbReference>
<name>A0A4P2VK63_FLUSA</name>
<dbReference type="KEGG" id="sbf:JCM31447_20630"/>
<keyword evidence="2 7" id="KW-0813">Transport</keyword>
<dbReference type="GO" id="GO:0005886">
    <property type="term" value="C:plasma membrane"/>
    <property type="evidence" value="ECO:0007669"/>
    <property type="project" value="UniProtKB-SubCell"/>
</dbReference>
<feature type="transmembrane region" description="Helical" evidence="7">
    <location>
        <begin position="122"/>
        <end position="142"/>
    </location>
</feature>
<evidence type="ECO:0000256" key="4">
    <source>
        <dbReference type="ARBA" id="ARBA00022692"/>
    </source>
</evidence>
<sequence>MFRIFKWFLPVFFSVLLLFILELILQKAKVPNYIIPLPSQVFDVLLTDWETILQNTSTTLKEWMMGVALAILLGLILSICSFRSKIFHSFISPILIISQSVPYLVFTPILMIWFGLGIAPKVILVVLTCSFPISLVLQHDLLEAKKEYHLVVEMLYIKPIKAFIHIYLPYSLPGFFNALKISVSYSFGSAALAELMGSENGLGVYLLRSQSTYRTDKMLAAVFVIVLISIASTSFVSLIQKKVIFWKTAKH</sequence>
<evidence type="ECO:0000256" key="1">
    <source>
        <dbReference type="ARBA" id="ARBA00004651"/>
    </source>
</evidence>
<feature type="transmembrane region" description="Helical" evidence="7">
    <location>
        <begin position="63"/>
        <end position="82"/>
    </location>
</feature>
<dbReference type="OrthoDB" id="5322475at2"/>
<gene>
    <name evidence="9" type="ORF">JCM31447_20630</name>
</gene>
<keyword evidence="6 7" id="KW-0472">Membrane</keyword>
<dbReference type="RefSeq" id="WP_130609832.1">
    <property type="nucleotide sequence ID" value="NZ_AP019368.1"/>
</dbReference>
<dbReference type="PANTHER" id="PTHR30151:SF20">
    <property type="entry name" value="ABC TRANSPORTER PERMEASE PROTEIN HI_0355-RELATED"/>
    <property type="match status" value="1"/>
</dbReference>
<evidence type="ECO:0000256" key="5">
    <source>
        <dbReference type="ARBA" id="ARBA00022989"/>
    </source>
</evidence>
<feature type="transmembrane region" description="Helical" evidence="7">
    <location>
        <begin position="7"/>
        <end position="25"/>
    </location>
</feature>
<dbReference type="GO" id="GO:0055085">
    <property type="term" value="P:transmembrane transport"/>
    <property type="evidence" value="ECO:0007669"/>
    <property type="project" value="InterPro"/>
</dbReference>
<dbReference type="Pfam" id="PF00528">
    <property type="entry name" value="BPD_transp_1"/>
    <property type="match status" value="1"/>
</dbReference>
<evidence type="ECO:0000259" key="8">
    <source>
        <dbReference type="PROSITE" id="PS50928"/>
    </source>
</evidence>
<protein>
    <submittedName>
        <fullName evidence="9">ABC transporter permease</fullName>
    </submittedName>
</protein>
<evidence type="ECO:0000256" key="2">
    <source>
        <dbReference type="ARBA" id="ARBA00022448"/>
    </source>
</evidence>
<keyword evidence="10" id="KW-1185">Reference proteome</keyword>
<feature type="domain" description="ABC transmembrane type-1" evidence="8">
    <location>
        <begin position="56"/>
        <end position="236"/>
    </location>
</feature>
<dbReference type="PANTHER" id="PTHR30151">
    <property type="entry name" value="ALKANE SULFONATE ABC TRANSPORTER-RELATED, MEMBRANE SUBUNIT"/>
    <property type="match status" value="1"/>
</dbReference>
<feature type="transmembrane region" description="Helical" evidence="7">
    <location>
        <begin position="94"/>
        <end position="116"/>
    </location>
</feature>
<proteinExistence type="inferred from homology"/>
<dbReference type="PROSITE" id="PS50928">
    <property type="entry name" value="ABC_TM1"/>
    <property type="match status" value="1"/>
</dbReference>